<protein>
    <submittedName>
        <fullName evidence="1">Uncharacterized protein</fullName>
    </submittedName>
</protein>
<sequence>MLPVQPSTKE</sequence>
<proteinExistence type="predicted"/>
<reference evidence="1" key="1">
    <citation type="submission" date="2014-09" db="EMBL/GenBank/DDBJ databases">
        <authorList>
            <person name="Magalhaes I.L.F."/>
            <person name="Oliveira U."/>
            <person name="Santos F.R."/>
            <person name="Vidigal T.H.D.A."/>
            <person name="Brescovit A.D."/>
            <person name="Santos A.J."/>
        </authorList>
    </citation>
    <scope>NUCLEOTIDE SEQUENCE</scope>
    <source>
        <tissue evidence="1">Shoot tissue taken approximately 20 cm above the soil surface</tissue>
    </source>
</reference>
<organism evidence="1">
    <name type="scientific">Arundo donax</name>
    <name type="common">Giant reed</name>
    <name type="synonym">Donax arundinaceus</name>
    <dbReference type="NCBI Taxonomy" id="35708"/>
    <lineage>
        <taxon>Eukaryota</taxon>
        <taxon>Viridiplantae</taxon>
        <taxon>Streptophyta</taxon>
        <taxon>Embryophyta</taxon>
        <taxon>Tracheophyta</taxon>
        <taxon>Spermatophyta</taxon>
        <taxon>Magnoliopsida</taxon>
        <taxon>Liliopsida</taxon>
        <taxon>Poales</taxon>
        <taxon>Poaceae</taxon>
        <taxon>PACMAD clade</taxon>
        <taxon>Arundinoideae</taxon>
        <taxon>Arundineae</taxon>
        <taxon>Arundo</taxon>
    </lineage>
</organism>
<dbReference type="EMBL" id="GBRH01197015">
    <property type="protein sequence ID" value="JAE00881.1"/>
    <property type="molecule type" value="Transcribed_RNA"/>
</dbReference>
<accession>A0A0A9ESL2</accession>
<reference evidence="1" key="2">
    <citation type="journal article" date="2015" name="Data Brief">
        <title>Shoot transcriptome of the giant reed, Arundo donax.</title>
        <authorList>
            <person name="Barrero R.A."/>
            <person name="Guerrero F.D."/>
            <person name="Moolhuijzen P."/>
            <person name="Goolsby J.A."/>
            <person name="Tidwell J."/>
            <person name="Bellgard S.E."/>
            <person name="Bellgard M.I."/>
        </authorList>
    </citation>
    <scope>NUCLEOTIDE SEQUENCE</scope>
    <source>
        <tissue evidence="1">Shoot tissue taken approximately 20 cm above the soil surface</tissue>
    </source>
</reference>
<name>A0A0A9ESL2_ARUDO</name>
<evidence type="ECO:0000313" key="1">
    <source>
        <dbReference type="EMBL" id="JAE00881.1"/>
    </source>
</evidence>